<evidence type="ECO:0000313" key="3">
    <source>
        <dbReference type="EMBL" id="GAB0135363.1"/>
    </source>
</evidence>
<evidence type="ECO:0000313" key="4">
    <source>
        <dbReference type="Proteomes" id="UP001562357"/>
    </source>
</evidence>
<keyword evidence="4" id="KW-1185">Reference proteome</keyword>
<keyword evidence="2" id="KW-0732">Signal</keyword>
<feature type="region of interest" description="Disordered" evidence="1">
    <location>
        <begin position="114"/>
        <end position="148"/>
    </location>
</feature>
<reference evidence="4" key="1">
    <citation type="submission" date="2024-06" db="EMBL/GenBank/DDBJ databases">
        <title>Draft Genome Sequences of Epichloe bromicola Strains Isolated from Elymus ciliaris.</title>
        <authorList>
            <consortium name="Epichloe bromicola genome sequencing consortium"/>
            <person name="Miura A."/>
            <person name="Imano S."/>
            <person name="Ashida A."/>
            <person name="Sato I."/>
            <person name="Chiba S."/>
            <person name="Tanaka A."/>
            <person name="Camagna M."/>
            <person name="Takemoto D."/>
        </authorList>
    </citation>
    <scope>NUCLEOTIDE SEQUENCE [LARGE SCALE GENOMIC DNA]</scope>
    <source>
        <strain evidence="4">DP</strain>
    </source>
</reference>
<dbReference type="Proteomes" id="UP001562357">
    <property type="component" value="Unassembled WGS sequence"/>
</dbReference>
<feature type="compositionally biased region" description="Low complexity" evidence="1">
    <location>
        <begin position="216"/>
        <end position="252"/>
    </location>
</feature>
<accession>A0ABQ0CPI7</accession>
<feature type="signal peptide" evidence="2">
    <location>
        <begin position="1"/>
        <end position="17"/>
    </location>
</feature>
<name>A0ABQ0CPI7_9HYPO</name>
<dbReference type="EMBL" id="BAAFGZ010000124">
    <property type="protein sequence ID" value="GAB0135363.1"/>
    <property type="molecule type" value="Genomic_DNA"/>
</dbReference>
<feature type="chain" id="PRO_5046297382" evidence="2">
    <location>
        <begin position="18"/>
        <end position="280"/>
    </location>
</feature>
<evidence type="ECO:0000256" key="2">
    <source>
        <dbReference type="SAM" id="SignalP"/>
    </source>
</evidence>
<proteinExistence type="predicted"/>
<comment type="caution">
    <text evidence="3">The sequence shown here is derived from an EMBL/GenBank/DDBJ whole genome shotgun (WGS) entry which is preliminary data.</text>
</comment>
<sequence>MKTAVVALATSVAVVSAAPGAVLPGAPINCAKANANYCMSGDIILRCDASGMGTRGRCSANVAGYPPAGGAATCYQSSEEAGDAACQKNCVVYAAQPFTLAADKCTPSATVTMSPTGSQTGSWTGSQTGSATIPEGTSLGTASSPAVTKPAISETGIFSIPEGTSRGSAIVPAPTETGIMSIPEGTSLGTAPTSKLSNPICTSTVTPSHSESDDYPVPTVAPTTPTTPATSQPATQPATQPANTSATSTRGTSAVPTAAANANQAAGVVAAAGLVAAFFL</sequence>
<organism evidence="3 4">
    <name type="scientific">Epichloe bromicola</name>
    <dbReference type="NCBI Taxonomy" id="79588"/>
    <lineage>
        <taxon>Eukaryota</taxon>
        <taxon>Fungi</taxon>
        <taxon>Dikarya</taxon>
        <taxon>Ascomycota</taxon>
        <taxon>Pezizomycotina</taxon>
        <taxon>Sordariomycetes</taxon>
        <taxon>Hypocreomycetidae</taxon>
        <taxon>Hypocreales</taxon>
        <taxon>Clavicipitaceae</taxon>
        <taxon>Epichloe</taxon>
    </lineage>
</organism>
<evidence type="ECO:0000256" key="1">
    <source>
        <dbReference type="SAM" id="MobiDB-lite"/>
    </source>
</evidence>
<protein>
    <submittedName>
        <fullName evidence="3">Uncharacterized protein</fullName>
    </submittedName>
</protein>
<feature type="region of interest" description="Disordered" evidence="1">
    <location>
        <begin position="202"/>
        <end position="252"/>
    </location>
</feature>
<gene>
    <name evidence="3" type="primary">g3704</name>
    <name evidence="3" type="ORF">EsDP_00003704</name>
</gene>
<feature type="compositionally biased region" description="Polar residues" evidence="1">
    <location>
        <begin position="114"/>
        <end position="131"/>
    </location>
</feature>